<comment type="caution">
    <text evidence="2">The sequence shown here is derived from an EMBL/GenBank/DDBJ whole genome shotgun (WGS) entry which is preliminary data.</text>
</comment>
<dbReference type="PANTHER" id="PTHR33130">
    <property type="entry name" value="PUTATIVE (DUF1639)-RELATED"/>
    <property type="match status" value="1"/>
</dbReference>
<dbReference type="EMBL" id="SZYD01000010">
    <property type="protein sequence ID" value="KAD4983058.1"/>
    <property type="molecule type" value="Genomic_DNA"/>
</dbReference>
<keyword evidence="3" id="KW-1185">Reference proteome</keyword>
<feature type="region of interest" description="Disordered" evidence="1">
    <location>
        <begin position="113"/>
        <end position="134"/>
    </location>
</feature>
<name>A0A5N6NR03_9ASTR</name>
<evidence type="ECO:0000256" key="1">
    <source>
        <dbReference type="SAM" id="MobiDB-lite"/>
    </source>
</evidence>
<protein>
    <submittedName>
        <fullName evidence="2">Uncharacterized protein</fullName>
    </submittedName>
</protein>
<feature type="compositionally biased region" description="Basic and acidic residues" evidence="1">
    <location>
        <begin position="113"/>
        <end position="122"/>
    </location>
</feature>
<reference evidence="2 3" key="1">
    <citation type="submission" date="2019-05" db="EMBL/GenBank/DDBJ databases">
        <title>Mikania micrantha, genome provides insights into the molecular mechanism of rapid growth.</title>
        <authorList>
            <person name="Liu B."/>
        </authorList>
    </citation>
    <scope>NUCLEOTIDE SEQUENCE [LARGE SCALE GENOMIC DNA]</scope>
    <source>
        <strain evidence="2">NLD-2019</strain>
        <tissue evidence="2">Leaf</tissue>
    </source>
</reference>
<evidence type="ECO:0000313" key="3">
    <source>
        <dbReference type="Proteomes" id="UP000326396"/>
    </source>
</evidence>
<proteinExistence type="predicted"/>
<evidence type="ECO:0000313" key="2">
    <source>
        <dbReference type="EMBL" id="KAD4983058.1"/>
    </source>
</evidence>
<gene>
    <name evidence="2" type="ORF">E3N88_19729</name>
</gene>
<dbReference type="AlphaFoldDB" id="A0A5N6NR03"/>
<dbReference type="Proteomes" id="UP000326396">
    <property type="component" value="Linkage Group LG18"/>
</dbReference>
<dbReference type="InterPro" id="IPR012438">
    <property type="entry name" value="DUF1639"/>
</dbReference>
<dbReference type="Pfam" id="PF07797">
    <property type="entry name" value="DUF1639"/>
    <property type="match status" value="1"/>
</dbReference>
<dbReference type="OrthoDB" id="769821at2759"/>
<dbReference type="PANTHER" id="PTHR33130:SF85">
    <property type="match status" value="1"/>
</dbReference>
<feature type="compositionally biased region" description="Basic residues" evidence="1">
    <location>
        <begin position="123"/>
        <end position="132"/>
    </location>
</feature>
<accession>A0A5N6NR03</accession>
<sequence length="245" mass="28044">MPCSKFTSQLNLSKCSISNLEVTGEGQLKRWPPTPAMVDRLVLQLKAKDGDIETNWEKIILNFKKELHAEEQLKPPLTSDAVSGGGGGGDVIEKRDRVRAKFSVPLSRREMEKDFEDMGERRLPRKPKKRPKSIQNQLDTLFPGLWLTEINADLYRVSDTKRVFAFWDGEGQNGENKFVNTRFLVIYKIVSTLRFSKSSIYEPPTPDVSMERPYIASEVLQLDIVFAYTLIKSKSCSDQFVFKDF</sequence>
<organism evidence="2 3">
    <name type="scientific">Mikania micrantha</name>
    <name type="common">bitter vine</name>
    <dbReference type="NCBI Taxonomy" id="192012"/>
    <lineage>
        <taxon>Eukaryota</taxon>
        <taxon>Viridiplantae</taxon>
        <taxon>Streptophyta</taxon>
        <taxon>Embryophyta</taxon>
        <taxon>Tracheophyta</taxon>
        <taxon>Spermatophyta</taxon>
        <taxon>Magnoliopsida</taxon>
        <taxon>eudicotyledons</taxon>
        <taxon>Gunneridae</taxon>
        <taxon>Pentapetalae</taxon>
        <taxon>asterids</taxon>
        <taxon>campanulids</taxon>
        <taxon>Asterales</taxon>
        <taxon>Asteraceae</taxon>
        <taxon>Asteroideae</taxon>
        <taxon>Heliantheae alliance</taxon>
        <taxon>Eupatorieae</taxon>
        <taxon>Mikania</taxon>
    </lineage>
</organism>